<keyword evidence="5" id="KW-1185">Reference proteome</keyword>
<dbReference type="Proteomes" id="UP000006250">
    <property type="component" value="Unassembled WGS sequence"/>
</dbReference>
<dbReference type="GO" id="GO:0016787">
    <property type="term" value="F:hydrolase activity"/>
    <property type="evidence" value="ECO:0007669"/>
    <property type="project" value="UniProtKB-KW"/>
</dbReference>
<feature type="domain" description="HD-GYP" evidence="3">
    <location>
        <begin position="27"/>
        <end position="224"/>
    </location>
</feature>
<evidence type="ECO:0000256" key="1">
    <source>
        <dbReference type="SAM" id="MobiDB-lite"/>
    </source>
</evidence>
<evidence type="ECO:0000313" key="5">
    <source>
        <dbReference type="Proteomes" id="UP000006250"/>
    </source>
</evidence>
<dbReference type="PROSITE" id="PS51832">
    <property type="entry name" value="HD_GYP"/>
    <property type="match status" value="1"/>
</dbReference>
<dbReference type="Gene3D" id="1.10.3210.10">
    <property type="entry name" value="Hypothetical protein af1432"/>
    <property type="match status" value="1"/>
</dbReference>
<feature type="domain" description="HD" evidence="2">
    <location>
        <begin position="49"/>
        <end position="173"/>
    </location>
</feature>
<feature type="compositionally biased region" description="Low complexity" evidence="1">
    <location>
        <begin position="1"/>
        <end position="15"/>
    </location>
</feature>
<dbReference type="PANTHER" id="PTHR45228:SF5">
    <property type="entry name" value="CYCLIC DI-GMP PHOSPHODIESTERASE VC_1348-RELATED"/>
    <property type="match status" value="1"/>
</dbReference>
<dbReference type="InterPro" id="IPR006674">
    <property type="entry name" value="HD_domain"/>
</dbReference>
<name>E1JU11_SOLFR</name>
<dbReference type="InterPro" id="IPR037522">
    <property type="entry name" value="HD_GYP_dom"/>
</dbReference>
<dbReference type="NCBIfam" id="TIGR00277">
    <property type="entry name" value="HDIG"/>
    <property type="match status" value="1"/>
</dbReference>
<protein>
    <submittedName>
        <fullName evidence="4">Metal dependent phosphohydrolase</fullName>
    </submittedName>
</protein>
<dbReference type="AlphaFoldDB" id="E1JU11"/>
<feature type="region of interest" description="Disordered" evidence="1">
    <location>
        <begin position="1"/>
        <end position="21"/>
    </location>
</feature>
<dbReference type="InterPro" id="IPR003607">
    <property type="entry name" value="HD/PDEase_dom"/>
</dbReference>
<dbReference type="PANTHER" id="PTHR45228">
    <property type="entry name" value="CYCLIC DI-GMP PHOSPHODIESTERASE TM_0186-RELATED"/>
    <property type="match status" value="1"/>
</dbReference>
<dbReference type="eggNOG" id="COG3437">
    <property type="taxonomic scope" value="Bacteria"/>
</dbReference>
<evidence type="ECO:0000259" key="3">
    <source>
        <dbReference type="PROSITE" id="PS51832"/>
    </source>
</evidence>
<dbReference type="CDD" id="cd00077">
    <property type="entry name" value="HDc"/>
    <property type="match status" value="1"/>
</dbReference>
<dbReference type="InterPro" id="IPR052020">
    <property type="entry name" value="Cyclic_di-GMP/3'3'-cGAMP_PDE"/>
</dbReference>
<proteinExistence type="predicted"/>
<dbReference type="EMBL" id="AECZ01000005">
    <property type="protein sequence ID" value="EFL52290.1"/>
    <property type="molecule type" value="Genomic_DNA"/>
</dbReference>
<organism evidence="4 5">
    <name type="scientific">Solidesulfovibrio fructosivorans JJ]</name>
    <dbReference type="NCBI Taxonomy" id="596151"/>
    <lineage>
        <taxon>Bacteria</taxon>
        <taxon>Pseudomonadati</taxon>
        <taxon>Thermodesulfobacteriota</taxon>
        <taxon>Desulfovibrionia</taxon>
        <taxon>Desulfovibrionales</taxon>
        <taxon>Desulfovibrionaceae</taxon>
        <taxon>Solidesulfovibrio</taxon>
    </lineage>
</organism>
<comment type="caution">
    <text evidence="4">The sequence shown here is derived from an EMBL/GenBank/DDBJ whole genome shotgun (WGS) entry which is preliminary data.</text>
</comment>
<dbReference type="STRING" id="596151.DesfrDRAFT_1110"/>
<dbReference type="InterPro" id="IPR006675">
    <property type="entry name" value="HDIG_dom"/>
</dbReference>
<gene>
    <name evidence="4" type="ORF">DesfrDRAFT_1110</name>
</gene>
<keyword evidence="4" id="KW-0378">Hydrolase</keyword>
<dbReference type="SUPFAM" id="SSF109604">
    <property type="entry name" value="HD-domain/PDEase-like"/>
    <property type="match status" value="1"/>
</dbReference>
<reference evidence="4 5" key="1">
    <citation type="submission" date="2010-08" db="EMBL/GenBank/DDBJ databases">
        <title>The draft genome of Desulfovibrio fructosovorans JJ.</title>
        <authorList>
            <consortium name="US DOE Joint Genome Institute (JGI-PGF)"/>
            <person name="Lucas S."/>
            <person name="Copeland A."/>
            <person name="Lapidus A."/>
            <person name="Cheng J.-F."/>
            <person name="Bruce D."/>
            <person name="Goodwin L."/>
            <person name="Pitluck S."/>
            <person name="Land M.L."/>
            <person name="Hauser L."/>
            <person name="Chang Y.-J."/>
            <person name="Jeffries C."/>
            <person name="Wall J.D."/>
            <person name="Stahl D.A."/>
            <person name="Arkin A.P."/>
            <person name="Dehal P."/>
            <person name="Stolyar S.M."/>
            <person name="Hazen T.C."/>
            <person name="Woyke T.J."/>
        </authorList>
    </citation>
    <scope>NUCLEOTIDE SEQUENCE [LARGE SCALE GENOMIC DNA]</scope>
    <source>
        <strain evidence="4 5">JJ</strain>
    </source>
</reference>
<dbReference type="RefSeq" id="WP_005991892.1">
    <property type="nucleotide sequence ID" value="NZ_AECZ01000005.1"/>
</dbReference>
<dbReference type="PROSITE" id="PS51831">
    <property type="entry name" value="HD"/>
    <property type="match status" value="1"/>
</dbReference>
<sequence length="243" mass="26038">MFKPPFFDDPTLPDLQSPESASRRETVMAAVHELAASLGRAIDAKDPHTLAHSEEVAEVARVLARSLGLSSPEADIVHVAGHLHDIGKIGVPDAVLCKPGRLTEAEWDRMRAHPAIGAEILAPLSCLSGLGVVEMVAAHHERFDGGGYPLGLAGRAIPIGARIIAVADSLSAMLQSRPYRPAMTFEAARAELLRCRGAQFDPDVVAAFLAAQDVVRQLCRSLREKDRPLFPGMCGPERPGVRP</sequence>
<evidence type="ECO:0000313" key="4">
    <source>
        <dbReference type="EMBL" id="EFL52290.1"/>
    </source>
</evidence>
<dbReference type="SMART" id="SM00471">
    <property type="entry name" value="HDc"/>
    <property type="match status" value="1"/>
</dbReference>
<dbReference type="Pfam" id="PF13487">
    <property type="entry name" value="HD_5"/>
    <property type="match status" value="1"/>
</dbReference>
<evidence type="ECO:0000259" key="2">
    <source>
        <dbReference type="PROSITE" id="PS51831"/>
    </source>
</evidence>
<dbReference type="OrthoDB" id="9769359at2"/>
<accession>E1JU11</accession>